<sequence>MIIQIDKLSIIVPNYFLCVTNTNYSNYSVLG</sequence>
<evidence type="ECO:0000313" key="2">
    <source>
        <dbReference type="Proteomes" id="UP001371456"/>
    </source>
</evidence>
<name>A0AAN8YG72_SOLBU</name>
<accession>A0AAN8YG72</accession>
<protein>
    <submittedName>
        <fullName evidence="1">Uncharacterized protein</fullName>
    </submittedName>
</protein>
<evidence type="ECO:0000313" key="1">
    <source>
        <dbReference type="EMBL" id="KAK6791172.1"/>
    </source>
</evidence>
<organism evidence="1 2">
    <name type="scientific">Solanum bulbocastanum</name>
    <name type="common">Wild potato</name>
    <dbReference type="NCBI Taxonomy" id="147425"/>
    <lineage>
        <taxon>Eukaryota</taxon>
        <taxon>Viridiplantae</taxon>
        <taxon>Streptophyta</taxon>
        <taxon>Embryophyta</taxon>
        <taxon>Tracheophyta</taxon>
        <taxon>Spermatophyta</taxon>
        <taxon>Magnoliopsida</taxon>
        <taxon>eudicotyledons</taxon>
        <taxon>Gunneridae</taxon>
        <taxon>Pentapetalae</taxon>
        <taxon>asterids</taxon>
        <taxon>lamiids</taxon>
        <taxon>Solanales</taxon>
        <taxon>Solanaceae</taxon>
        <taxon>Solanoideae</taxon>
        <taxon>Solaneae</taxon>
        <taxon>Solanum</taxon>
    </lineage>
</organism>
<dbReference type="Proteomes" id="UP001371456">
    <property type="component" value="Unassembled WGS sequence"/>
</dbReference>
<comment type="caution">
    <text evidence="1">The sequence shown here is derived from an EMBL/GenBank/DDBJ whole genome shotgun (WGS) entry which is preliminary data.</text>
</comment>
<gene>
    <name evidence="1" type="ORF">RDI58_010253</name>
</gene>
<proteinExistence type="predicted"/>
<dbReference type="EMBL" id="JBANQN010000004">
    <property type="protein sequence ID" value="KAK6791172.1"/>
    <property type="molecule type" value="Genomic_DNA"/>
</dbReference>
<dbReference type="AlphaFoldDB" id="A0AAN8YG72"/>
<reference evidence="1 2" key="1">
    <citation type="submission" date="2024-02" db="EMBL/GenBank/DDBJ databases">
        <title>de novo genome assembly of Solanum bulbocastanum strain 11H21.</title>
        <authorList>
            <person name="Hosaka A.J."/>
        </authorList>
    </citation>
    <scope>NUCLEOTIDE SEQUENCE [LARGE SCALE GENOMIC DNA]</scope>
    <source>
        <tissue evidence="1">Young leaves</tissue>
    </source>
</reference>
<keyword evidence="2" id="KW-1185">Reference proteome</keyword>